<dbReference type="EMBL" id="JABANO010005373">
    <property type="protein sequence ID" value="KAF4753626.1"/>
    <property type="molecule type" value="Genomic_DNA"/>
</dbReference>
<protein>
    <submittedName>
        <fullName evidence="2">Uncharacterized protein</fullName>
    </submittedName>
</protein>
<gene>
    <name evidence="2" type="ORF">FOZ63_012519</name>
</gene>
<feature type="region of interest" description="Disordered" evidence="1">
    <location>
        <begin position="59"/>
        <end position="93"/>
    </location>
</feature>
<keyword evidence="3" id="KW-1185">Reference proteome</keyword>
<dbReference type="AlphaFoldDB" id="A0A7J6U9R5"/>
<evidence type="ECO:0000313" key="2">
    <source>
        <dbReference type="EMBL" id="KAF4753626.1"/>
    </source>
</evidence>
<organism evidence="2 3">
    <name type="scientific">Perkinsus olseni</name>
    <name type="common">Perkinsus atlanticus</name>
    <dbReference type="NCBI Taxonomy" id="32597"/>
    <lineage>
        <taxon>Eukaryota</taxon>
        <taxon>Sar</taxon>
        <taxon>Alveolata</taxon>
        <taxon>Perkinsozoa</taxon>
        <taxon>Perkinsea</taxon>
        <taxon>Perkinsida</taxon>
        <taxon>Perkinsidae</taxon>
        <taxon>Perkinsus</taxon>
    </lineage>
</organism>
<name>A0A7J6U9R5_PEROL</name>
<sequence length="302" mass="32955">MPAPAVDQWWSTKKHLLARGGIPDNHKQHLANYYATRSVMGRSFEDVAQEWLETTSRVKFDRGDTAPDNSCVDGRGPGSVSSKSDDAEGGRAGKMGYSVPRRIDWEWIEELPISASAFKRTSVQSRRTSIAKDPGRIFDELWEKSRDVRPSADGSIRADASGSVRLLSRLCEAMEINLRTTRFGKNWLKHSVVFCHFEVGMGGISTETLKKRTGSEARFALVTGEKAINPYVTCESSWAKAHTLIGDESTAADGGEEVAEDAVGMSVGAEGEEREEIVGPADGKSIIGGAAPIRRRGRRASP</sequence>
<dbReference type="Proteomes" id="UP000553632">
    <property type="component" value="Unassembled WGS sequence"/>
</dbReference>
<accession>A0A7J6U9R5</accession>
<proteinExistence type="predicted"/>
<feature type="compositionally biased region" description="Basic residues" evidence="1">
    <location>
        <begin position="293"/>
        <end position="302"/>
    </location>
</feature>
<feature type="region of interest" description="Disordered" evidence="1">
    <location>
        <begin position="266"/>
        <end position="302"/>
    </location>
</feature>
<comment type="caution">
    <text evidence="2">The sequence shown here is derived from an EMBL/GenBank/DDBJ whole genome shotgun (WGS) entry which is preliminary data.</text>
</comment>
<evidence type="ECO:0000256" key="1">
    <source>
        <dbReference type="SAM" id="MobiDB-lite"/>
    </source>
</evidence>
<evidence type="ECO:0000313" key="3">
    <source>
        <dbReference type="Proteomes" id="UP000553632"/>
    </source>
</evidence>
<reference evidence="2 3" key="1">
    <citation type="submission" date="2020-04" db="EMBL/GenBank/DDBJ databases">
        <title>Perkinsus olseni comparative genomics.</title>
        <authorList>
            <person name="Bogema D.R."/>
        </authorList>
    </citation>
    <scope>NUCLEOTIDE SEQUENCE [LARGE SCALE GENOMIC DNA]</scope>
    <source>
        <strain evidence="2 3">ATCC PRA-207</strain>
    </source>
</reference>